<proteinExistence type="predicted"/>
<accession>A0A438IAP8</accession>
<dbReference type="Proteomes" id="UP000288805">
    <property type="component" value="Unassembled WGS sequence"/>
</dbReference>
<dbReference type="GO" id="GO:0003676">
    <property type="term" value="F:nucleic acid binding"/>
    <property type="evidence" value="ECO:0007669"/>
    <property type="project" value="InterPro"/>
</dbReference>
<feature type="region of interest" description="Disordered" evidence="1">
    <location>
        <begin position="252"/>
        <end position="275"/>
    </location>
</feature>
<dbReference type="PANTHER" id="PTHR11439:SF440">
    <property type="entry name" value="INTEGRASE CATALYTIC DOMAIN-CONTAINING PROTEIN"/>
    <property type="match status" value="1"/>
</dbReference>
<evidence type="ECO:0000313" key="4">
    <source>
        <dbReference type="Proteomes" id="UP000288805"/>
    </source>
</evidence>
<dbReference type="CDD" id="cd09272">
    <property type="entry name" value="RNase_HI_RT_Ty1"/>
    <property type="match status" value="1"/>
</dbReference>
<evidence type="ECO:0000313" key="3">
    <source>
        <dbReference type="EMBL" id="RVW93786.1"/>
    </source>
</evidence>
<dbReference type="InterPro" id="IPR013103">
    <property type="entry name" value="RVT_2"/>
</dbReference>
<dbReference type="EMBL" id="QGNW01000127">
    <property type="protein sequence ID" value="RVW93786.1"/>
    <property type="molecule type" value="Genomic_DNA"/>
</dbReference>
<organism evidence="3 4">
    <name type="scientific">Vitis vinifera</name>
    <name type="common">Grape</name>
    <dbReference type="NCBI Taxonomy" id="29760"/>
    <lineage>
        <taxon>Eukaryota</taxon>
        <taxon>Viridiplantae</taxon>
        <taxon>Streptophyta</taxon>
        <taxon>Embryophyta</taxon>
        <taxon>Tracheophyta</taxon>
        <taxon>Spermatophyta</taxon>
        <taxon>Magnoliopsida</taxon>
        <taxon>eudicotyledons</taxon>
        <taxon>Gunneridae</taxon>
        <taxon>Pentapetalae</taxon>
        <taxon>rosids</taxon>
        <taxon>Vitales</taxon>
        <taxon>Vitaceae</taxon>
        <taxon>Viteae</taxon>
        <taxon>Vitis</taxon>
    </lineage>
</organism>
<dbReference type="InterPro" id="IPR043502">
    <property type="entry name" value="DNA/RNA_pol_sf"/>
</dbReference>
<dbReference type="InterPro" id="IPR012337">
    <property type="entry name" value="RNaseH-like_sf"/>
</dbReference>
<dbReference type="SUPFAM" id="SSF56672">
    <property type="entry name" value="DNA/RNA polymerases"/>
    <property type="match status" value="1"/>
</dbReference>
<dbReference type="InterPro" id="IPR036397">
    <property type="entry name" value="RNaseH_sf"/>
</dbReference>
<sequence length="1059" mass="119666">MSEIAETTTTVHSEEIIRPQHSGELQNIQAAYRLDGKNYLKWSQLVRTMLKGKGKISHLMGTGPKLGDPHFEAWDEEDSMIMAWLWNSMIPEISDTCMFLATAKDIWDAIQQTYSKARDAAQVYEVKVKTVTEYANQLKSLWQELDHYRVIKTKCPEDAAILKDFIEQDRVYDFLVGLNPEFDQLRIQILGKKEVPCFNEVVALIRGEESRRCLMLNPQNTDSSAMVAGSGNNSATNMERARHTRERCWKLHGKPPSREWGQKGEQPSNNGQTHVTTVQQNGATPQETGSLNQEEVERVRSLICNLDKPTGATDHMTHSPNIFSTYFPCSSSRKIATADGSLTTVAVSNKRSSIPFYLIHSDIWGPSPIPNITGAKWSDNAKDYFNQVLTPYFQREGIIHESSCVNTPQQNGVAERKNGHLLDSTRSFMFHKNVPKSFWGEAVLTAAHLINRLPSRILGFKSPMDILSTFYPNLHTTNNLVPRIFGCVAFVHGENSVMEDKDRGDFLFLDLPSLPLSKQSRPIDPLIETLPKLPDQPELVPENPKSAPENVRFDKVFSRKKTVVPESVQVQDFNPNSENEVTISNPSLQSESHVNNDDQDLPIAVRKGIRECTNRPLYPLTHFLSFKKFSPSHRAFLVSLNTISIPTTVSEALTDEKWKQAMNVEMEALEKNKTWELVKLPTRKKPVGCKWVYTVKYRVDGSIERYKARLVAKGYTQTYGIDYQETFAPQFDVKNAFLHGELEEEIYMEVPPGYDNNLAAHTVSLLVYVDDIIVTGNDDKERQVLNQCLAKEFEIKALGRLKYFLGIEVAHSKQGIFISQQKYVKNLLKETGKTACKPASTPIDPNLRLGEAENDVTVDKEMYQRLVGRLIYLSHTRPDIAYAVRTPGKGILFKRNGGLVLEAYTDADYAGSIIDRRSTFGYCIFLGGNLVTWRSKKQNVVARSSAEAEFQAMAQGVCELLWLKIVLEDLKIKWDGPMRLYCDNKSAISIAHNPVQHDRTKHIEIDRHFIKEKLDSGLICTPYVSTHGQLADILTKGLSSSVFQSFVSKLGMVNTYSPA</sequence>
<comment type="caution">
    <text evidence="3">The sequence shown here is derived from an EMBL/GenBank/DDBJ whole genome shotgun (WGS) entry which is preliminary data.</text>
</comment>
<reference evidence="3 4" key="1">
    <citation type="journal article" date="2018" name="PLoS Genet.">
        <title>Population sequencing reveals clonal diversity and ancestral inbreeding in the grapevine cultivar Chardonnay.</title>
        <authorList>
            <person name="Roach M.J."/>
            <person name="Johnson D.L."/>
            <person name="Bohlmann J."/>
            <person name="van Vuuren H.J."/>
            <person name="Jones S.J."/>
            <person name="Pretorius I.S."/>
            <person name="Schmidt S.A."/>
            <person name="Borneman A.R."/>
        </authorList>
    </citation>
    <scope>NUCLEOTIDE SEQUENCE [LARGE SCALE GENOMIC DNA]</scope>
    <source>
        <strain evidence="4">cv. Chardonnay</strain>
        <tissue evidence="3">Leaf</tissue>
    </source>
</reference>
<evidence type="ECO:0000256" key="1">
    <source>
        <dbReference type="SAM" id="MobiDB-lite"/>
    </source>
</evidence>
<feature type="compositionally biased region" description="Polar residues" evidence="1">
    <location>
        <begin position="265"/>
        <end position="275"/>
    </location>
</feature>
<protein>
    <submittedName>
        <fullName evidence="3">Retrovirus-related Pol polyprotein from transposon RE1</fullName>
    </submittedName>
</protein>
<dbReference type="AlphaFoldDB" id="A0A438IAP8"/>
<feature type="domain" description="Integrase catalytic" evidence="2">
    <location>
        <begin position="378"/>
        <end position="471"/>
    </location>
</feature>
<dbReference type="PANTHER" id="PTHR11439">
    <property type="entry name" value="GAG-POL-RELATED RETROTRANSPOSON"/>
    <property type="match status" value="1"/>
</dbReference>
<dbReference type="Pfam" id="PF07727">
    <property type="entry name" value="RVT_2"/>
    <property type="match status" value="2"/>
</dbReference>
<dbReference type="GO" id="GO:0015074">
    <property type="term" value="P:DNA integration"/>
    <property type="evidence" value="ECO:0007669"/>
    <property type="project" value="InterPro"/>
</dbReference>
<dbReference type="InterPro" id="IPR001584">
    <property type="entry name" value="Integrase_cat-core"/>
</dbReference>
<dbReference type="SUPFAM" id="SSF53098">
    <property type="entry name" value="Ribonuclease H-like"/>
    <property type="match status" value="1"/>
</dbReference>
<evidence type="ECO:0000259" key="2">
    <source>
        <dbReference type="PROSITE" id="PS50994"/>
    </source>
</evidence>
<dbReference type="Gene3D" id="3.30.420.10">
    <property type="entry name" value="Ribonuclease H-like superfamily/Ribonuclease H"/>
    <property type="match status" value="1"/>
</dbReference>
<dbReference type="PROSITE" id="PS50994">
    <property type="entry name" value="INTEGRASE"/>
    <property type="match status" value="1"/>
</dbReference>
<gene>
    <name evidence="3" type="primary">RE1_3451</name>
    <name evidence="3" type="ORF">CK203_043363</name>
</gene>
<name>A0A438IAP8_VITVI</name>